<keyword evidence="5" id="KW-0812">Transmembrane</keyword>
<dbReference type="PANTHER" id="PTHR43903">
    <property type="entry name" value="NEUROLIGIN"/>
    <property type="match status" value="1"/>
</dbReference>
<comment type="similarity">
    <text evidence="1">Belongs to the type-B carboxylesterase/lipase family.</text>
</comment>
<dbReference type="SUPFAM" id="SSF53474">
    <property type="entry name" value="alpha/beta-Hydrolases"/>
    <property type="match status" value="1"/>
</dbReference>
<feature type="region of interest" description="Disordered" evidence="4">
    <location>
        <begin position="891"/>
        <end position="924"/>
    </location>
</feature>
<sequence length="1043" mass="118425">MSELCGGRECRALLGEEVNMRRLMVTSVSLVLWWGIIGVGGQFRNDRNQEDYRYGDIRRGQVPLYSTPPSVRSQYNSGDTYYGTDRRYDTRYDDPSKVRGFDNRYLDQDYRYSDGWQGGYLGQGRYDARGRERPGYDGSQWDKDRKWGVLDTWRPDLQGEHRPSEEPGLNLPLADIFVTTDSGKVQGFYVYLYDKPGVRPQERPVSKPIHQQRHLMNVSVFLGVPYARPPIVEGRFKPPRHVQNWFSTWQALDYQSACPQNLKYIGASNGIRNGIHEDCLYLNVFTPSVSVSVSDPYPVIFYIHGGDLEHGASNQFPGHMLAAWGEVVVVTFNYRLGALGFLSTGDVNSPGNYGLMDMAAALEWVYNNIRFFNGNRNKITVMGPGAGGAMAGVLAVLPRTKDYVSQVVAMSGSPLADWAAINDVYRVQNTSRVYGLEVGCTVETSYKLLQCLNRRSFEELASAPIKPDVGTFAWSPAVDANFTVPGDEWYEDWEEKDWRILPELPMKAYERNHHHPNLRFLTGVNRDAAADIVYRDNRLVQNGHVVKEDFFNERVKEWVRQYNYSLNPEGTYDAIKWMYTYGPDPHNVTHIREEYVSMLSDALYKSPVDQLVKVLVNTTGKNGVPTFYYLLNTTVESLKYPFWREIPNDIEYYFISGAPFMDPDFYPENMRVSREQWGEGDRNISEFMMRTLANFARWGNPTQTQVTVLKVNWEPVEEGLLKYLSINTTFNTTMHFNPRQPYNTFWSTYIPQVAREWVPTVPPPINPWTQMSQPIVAAFYGTVAACVVLLVILIGCCGLWKSAKRQRNKALDDLEFYSTPGDDYKVREYLDALSSHPPQTSRPVTPATVTTEAPDPSEAGTLRLGSIRDSYHPAHNGTVMAKSVDQLHRPVAQSNSNPNTTLSHSTNEILRPQPNSNTEILKPQPHSNNEIHLRPQTISHSTDNIMQQYQQQPYMGKDKEMQMNGGHTAPFRPVTPISMVHSEPGIRHPTLEYNMTRPPGSDGQRSNSLQRPTGDSRTKTPVPAVRTSVATITSTTGLLNTEL</sequence>
<comment type="caution">
    <text evidence="7">The sequence shown here is derived from an EMBL/GenBank/DDBJ whole genome shotgun (WGS) entry which is preliminary data.</text>
</comment>
<dbReference type="AlphaFoldDB" id="A0AAE1BQJ6"/>
<keyword evidence="8" id="KW-1185">Reference proteome</keyword>
<protein>
    <recommendedName>
        <fullName evidence="6">Carboxylesterase type B domain-containing protein</fullName>
    </recommendedName>
</protein>
<keyword evidence="2" id="KW-0732">Signal</keyword>
<feature type="transmembrane region" description="Helical" evidence="5">
    <location>
        <begin position="777"/>
        <end position="800"/>
    </location>
</feature>
<gene>
    <name evidence="7" type="ORF">Pcinc_039078</name>
</gene>
<dbReference type="InterPro" id="IPR019819">
    <property type="entry name" value="Carboxylesterase_B_CS"/>
</dbReference>
<keyword evidence="5" id="KW-0472">Membrane</keyword>
<keyword evidence="5" id="KW-1133">Transmembrane helix</keyword>
<keyword evidence="3" id="KW-0325">Glycoprotein</keyword>
<feature type="region of interest" description="Disordered" evidence="4">
    <location>
        <begin position="63"/>
        <end position="89"/>
    </location>
</feature>
<dbReference type="InterPro" id="IPR002018">
    <property type="entry name" value="CarbesteraseB"/>
</dbReference>
<feature type="compositionally biased region" description="Polar residues" evidence="4">
    <location>
        <begin position="892"/>
        <end position="924"/>
    </location>
</feature>
<organism evidence="7 8">
    <name type="scientific">Petrolisthes cinctipes</name>
    <name type="common">Flat porcelain crab</name>
    <dbReference type="NCBI Taxonomy" id="88211"/>
    <lineage>
        <taxon>Eukaryota</taxon>
        <taxon>Metazoa</taxon>
        <taxon>Ecdysozoa</taxon>
        <taxon>Arthropoda</taxon>
        <taxon>Crustacea</taxon>
        <taxon>Multicrustacea</taxon>
        <taxon>Malacostraca</taxon>
        <taxon>Eumalacostraca</taxon>
        <taxon>Eucarida</taxon>
        <taxon>Decapoda</taxon>
        <taxon>Pleocyemata</taxon>
        <taxon>Anomura</taxon>
        <taxon>Galatheoidea</taxon>
        <taxon>Porcellanidae</taxon>
        <taxon>Petrolisthes</taxon>
    </lineage>
</organism>
<name>A0AAE1BQJ6_PETCI</name>
<evidence type="ECO:0000313" key="8">
    <source>
        <dbReference type="Proteomes" id="UP001286313"/>
    </source>
</evidence>
<evidence type="ECO:0000256" key="4">
    <source>
        <dbReference type="SAM" id="MobiDB-lite"/>
    </source>
</evidence>
<feature type="compositionally biased region" description="Low complexity" evidence="4">
    <location>
        <begin position="843"/>
        <end position="856"/>
    </location>
</feature>
<feature type="compositionally biased region" description="Polar residues" evidence="4">
    <location>
        <begin position="1003"/>
        <end position="1015"/>
    </location>
</feature>
<dbReference type="EMBL" id="JAWQEG010006574">
    <property type="protein sequence ID" value="KAK3854447.1"/>
    <property type="molecule type" value="Genomic_DNA"/>
</dbReference>
<proteinExistence type="inferred from homology"/>
<dbReference type="FunFam" id="3.40.50.1820:FF:000156">
    <property type="entry name" value="Neuroligin-4, Y-linked"/>
    <property type="match status" value="1"/>
</dbReference>
<dbReference type="InterPro" id="IPR029058">
    <property type="entry name" value="AB_hydrolase_fold"/>
</dbReference>
<evidence type="ECO:0000313" key="7">
    <source>
        <dbReference type="EMBL" id="KAK3854447.1"/>
    </source>
</evidence>
<feature type="compositionally biased region" description="Polar residues" evidence="4">
    <location>
        <begin position="67"/>
        <end position="77"/>
    </location>
</feature>
<accession>A0AAE1BQJ6</accession>
<feature type="region of interest" description="Disordered" evidence="4">
    <location>
        <begin position="983"/>
        <end position="1023"/>
    </location>
</feature>
<evidence type="ECO:0000256" key="5">
    <source>
        <dbReference type="SAM" id="Phobius"/>
    </source>
</evidence>
<reference evidence="7" key="1">
    <citation type="submission" date="2023-10" db="EMBL/GenBank/DDBJ databases">
        <title>Genome assemblies of two species of porcelain crab, Petrolisthes cinctipes and Petrolisthes manimaculis (Anomura: Porcellanidae).</title>
        <authorList>
            <person name="Angst P."/>
        </authorList>
    </citation>
    <scope>NUCLEOTIDE SEQUENCE</scope>
    <source>
        <strain evidence="7">PB745_01</strain>
        <tissue evidence="7">Gill</tissue>
    </source>
</reference>
<evidence type="ECO:0000259" key="6">
    <source>
        <dbReference type="Pfam" id="PF00135"/>
    </source>
</evidence>
<evidence type="ECO:0000256" key="1">
    <source>
        <dbReference type="ARBA" id="ARBA00005964"/>
    </source>
</evidence>
<dbReference type="Proteomes" id="UP001286313">
    <property type="component" value="Unassembled WGS sequence"/>
</dbReference>
<dbReference type="InterPro" id="IPR051093">
    <property type="entry name" value="Neuroligin/BSAL"/>
</dbReference>
<feature type="domain" description="Carboxylesterase type B" evidence="6">
    <location>
        <begin position="214"/>
        <end position="740"/>
    </location>
</feature>
<evidence type="ECO:0000256" key="3">
    <source>
        <dbReference type="ARBA" id="ARBA00023180"/>
    </source>
</evidence>
<dbReference type="PROSITE" id="PS00941">
    <property type="entry name" value="CARBOXYLESTERASE_B_2"/>
    <property type="match status" value="1"/>
</dbReference>
<evidence type="ECO:0000256" key="2">
    <source>
        <dbReference type="ARBA" id="ARBA00022729"/>
    </source>
</evidence>
<dbReference type="Gene3D" id="3.40.50.1820">
    <property type="entry name" value="alpha/beta hydrolase"/>
    <property type="match status" value="1"/>
</dbReference>
<dbReference type="Pfam" id="PF00135">
    <property type="entry name" value="COesterase"/>
    <property type="match status" value="1"/>
</dbReference>
<feature type="region of interest" description="Disordered" evidence="4">
    <location>
        <begin position="834"/>
        <end position="862"/>
    </location>
</feature>